<dbReference type="Pfam" id="PF04075">
    <property type="entry name" value="F420H2_quin_red"/>
    <property type="match status" value="1"/>
</dbReference>
<dbReference type="EMBL" id="CP000384">
    <property type="protein sequence ID" value="ABG06579.1"/>
    <property type="molecule type" value="Genomic_DNA"/>
</dbReference>
<dbReference type="GO" id="GO:0016491">
    <property type="term" value="F:oxidoreductase activity"/>
    <property type="evidence" value="ECO:0007669"/>
    <property type="project" value="InterPro"/>
</dbReference>
<organism evidence="1">
    <name type="scientific">Mycobacterium sp. (strain MCS)</name>
    <dbReference type="NCBI Taxonomy" id="164756"/>
    <lineage>
        <taxon>Bacteria</taxon>
        <taxon>Bacillati</taxon>
        <taxon>Actinomycetota</taxon>
        <taxon>Actinomycetes</taxon>
        <taxon>Mycobacteriales</taxon>
        <taxon>Mycobacteriaceae</taxon>
        <taxon>Mycobacterium</taxon>
    </lineage>
</organism>
<dbReference type="NCBIfam" id="TIGR00026">
    <property type="entry name" value="hi_GC_TIGR00026"/>
    <property type="match status" value="1"/>
</dbReference>
<dbReference type="SUPFAM" id="SSF50475">
    <property type="entry name" value="FMN-binding split barrel"/>
    <property type="match status" value="1"/>
</dbReference>
<gene>
    <name evidence="1" type="ordered locus">Mmcs_0458</name>
</gene>
<dbReference type="InterPro" id="IPR012349">
    <property type="entry name" value="Split_barrel_FMN-bd"/>
</dbReference>
<dbReference type="Gene3D" id="2.30.110.10">
    <property type="entry name" value="Electron Transport, Fmn-binding Protein, Chain A"/>
    <property type="match status" value="1"/>
</dbReference>
<sequence length="158" mass="17672">MLSAGRATGVVERMLRCRPLVRAPILLYRCGLGFMLGDRFLMLEHVGRSTGRRRYVVLEVVAHRTRDSYTVASGFGEQAQWLRNVAAQPRVRVSTGRRISVPATARRLTGPEADDALTDYRSRHPRAWRALRGVLERNLGGRVEPPGTELPVVEVALD</sequence>
<evidence type="ECO:0008006" key="2">
    <source>
        <dbReference type="Google" id="ProtNLM"/>
    </source>
</evidence>
<reference evidence="1" key="1">
    <citation type="submission" date="2006-06" db="EMBL/GenBank/DDBJ databases">
        <title>Complete sequence of chromosome of Mycobacterium sp. MCS.</title>
        <authorList>
            <consortium name="US DOE Joint Genome Institute"/>
            <person name="Copeland A."/>
            <person name="Lucas S."/>
            <person name="Lapidus A."/>
            <person name="Barry K."/>
            <person name="Detter J.C."/>
            <person name="Glavina del Rio T."/>
            <person name="Hammon N."/>
            <person name="Israni S."/>
            <person name="Dalin E."/>
            <person name="Tice H."/>
            <person name="Pitluck S."/>
            <person name="Martinez M."/>
            <person name="Schmutz J."/>
            <person name="Larimer F."/>
            <person name="Land M."/>
            <person name="Hauser L."/>
            <person name="Kyrpides N."/>
            <person name="Kim E."/>
            <person name="Miller C.D."/>
            <person name="Hughes J.E."/>
            <person name="Anderson A.J."/>
            <person name="Sims R.C."/>
            <person name="Richardson P."/>
        </authorList>
    </citation>
    <scope>NUCLEOTIDE SEQUENCE [LARGE SCALE GENOMIC DNA]</scope>
    <source>
        <strain evidence="1">MCS</strain>
    </source>
</reference>
<evidence type="ECO:0000313" key="1">
    <source>
        <dbReference type="EMBL" id="ABG06579.1"/>
    </source>
</evidence>
<dbReference type="KEGG" id="mmc:Mmcs_0458"/>
<proteinExistence type="predicted"/>
<dbReference type="InterPro" id="IPR004378">
    <property type="entry name" value="F420H2_quin_Rdtase"/>
</dbReference>
<dbReference type="AlphaFoldDB" id="A0A5Q5BEK0"/>
<name>A0A5Q5BEK0_MYCSS</name>
<accession>A0A5Q5BEK0</accession>
<protein>
    <recommendedName>
        <fullName evidence="2">Nitroreductase family deazaflavin-dependent oxidoreductase</fullName>
    </recommendedName>
</protein>